<proteinExistence type="predicted"/>
<gene>
    <name evidence="1" type="ORF">GCM10023200_36810</name>
</gene>
<organism evidence="1 2">
    <name type="scientific">Actinomycetospora chlora</name>
    <dbReference type="NCBI Taxonomy" id="663608"/>
    <lineage>
        <taxon>Bacteria</taxon>
        <taxon>Bacillati</taxon>
        <taxon>Actinomycetota</taxon>
        <taxon>Actinomycetes</taxon>
        <taxon>Pseudonocardiales</taxon>
        <taxon>Pseudonocardiaceae</taxon>
        <taxon>Actinomycetospora</taxon>
    </lineage>
</organism>
<reference evidence="2" key="1">
    <citation type="journal article" date="2019" name="Int. J. Syst. Evol. Microbiol.">
        <title>The Global Catalogue of Microorganisms (GCM) 10K type strain sequencing project: providing services to taxonomists for standard genome sequencing and annotation.</title>
        <authorList>
            <consortium name="The Broad Institute Genomics Platform"/>
            <consortium name="The Broad Institute Genome Sequencing Center for Infectious Disease"/>
            <person name="Wu L."/>
            <person name="Ma J."/>
        </authorList>
    </citation>
    <scope>NUCLEOTIDE SEQUENCE [LARGE SCALE GENOMIC DNA]</scope>
    <source>
        <strain evidence="2">JCM 17979</strain>
    </source>
</reference>
<comment type="caution">
    <text evidence="1">The sequence shown here is derived from an EMBL/GenBank/DDBJ whole genome shotgun (WGS) entry which is preliminary data.</text>
</comment>
<name>A0ABP9BLA9_9PSEU</name>
<dbReference type="RefSeq" id="WP_345418227.1">
    <property type="nucleotide sequence ID" value="NZ_BAABHO010000030.1"/>
</dbReference>
<evidence type="ECO:0000313" key="2">
    <source>
        <dbReference type="Proteomes" id="UP001500928"/>
    </source>
</evidence>
<dbReference type="Proteomes" id="UP001500928">
    <property type="component" value="Unassembled WGS sequence"/>
</dbReference>
<evidence type="ECO:0000313" key="1">
    <source>
        <dbReference type="EMBL" id="GAA4797249.1"/>
    </source>
</evidence>
<dbReference type="EMBL" id="BAABHO010000030">
    <property type="protein sequence ID" value="GAA4797249.1"/>
    <property type="molecule type" value="Genomic_DNA"/>
</dbReference>
<sequence length="77" mass="8733">MEDDDVTAWAPTGEHLVWHQELICPGTPCRGRVRRFPPGELIDRGRRERRRCPVCGTATTVSAFYLVRRDTPGRPAS</sequence>
<protein>
    <submittedName>
        <fullName evidence="1">Uncharacterized protein</fullName>
    </submittedName>
</protein>
<keyword evidence="2" id="KW-1185">Reference proteome</keyword>
<accession>A0ABP9BLA9</accession>